<dbReference type="PANTHER" id="PTHR23163">
    <property type="entry name" value="RING FINGER PROTEIN-RELATED"/>
    <property type="match status" value="1"/>
</dbReference>
<dbReference type="InterPro" id="IPR013083">
    <property type="entry name" value="Znf_RING/FYVE/PHD"/>
</dbReference>
<organism evidence="19 20">
    <name type="scientific">Rhodotorula toruloides</name>
    <name type="common">Yeast</name>
    <name type="synonym">Rhodosporidium toruloides</name>
    <dbReference type="NCBI Taxonomy" id="5286"/>
    <lineage>
        <taxon>Eukaryota</taxon>
        <taxon>Fungi</taxon>
        <taxon>Dikarya</taxon>
        <taxon>Basidiomycota</taxon>
        <taxon>Pucciniomycotina</taxon>
        <taxon>Microbotryomycetes</taxon>
        <taxon>Sporidiobolales</taxon>
        <taxon>Sporidiobolaceae</taxon>
        <taxon>Rhodotorula</taxon>
    </lineage>
</organism>
<feature type="region of interest" description="Disordered" evidence="17">
    <location>
        <begin position="1"/>
        <end position="56"/>
    </location>
</feature>
<keyword evidence="12 15" id="KW-0539">Nucleus</keyword>
<dbReference type="EC" id="2.3.2.27" evidence="15"/>
<keyword evidence="9 15" id="KW-0862">Zinc</keyword>
<dbReference type="GO" id="GO:0033503">
    <property type="term" value="C:HULC complex"/>
    <property type="evidence" value="ECO:0007669"/>
    <property type="project" value="TreeGrafter"/>
</dbReference>
<dbReference type="GO" id="GO:0006325">
    <property type="term" value="P:chromatin organization"/>
    <property type="evidence" value="ECO:0007669"/>
    <property type="project" value="UniProtKB-KW"/>
</dbReference>
<evidence type="ECO:0000256" key="5">
    <source>
        <dbReference type="ARBA" id="ARBA00022679"/>
    </source>
</evidence>
<dbReference type="InterPro" id="IPR018957">
    <property type="entry name" value="Znf_C3HC4_RING-type"/>
</dbReference>
<sequence length="882" mass="96871">MNGSSLSPSRPSSADPHQQRKRVTLVDPSPPHPSKKARLDSDAPVKDEDDDDEMDEAARKLDSFRKEAIFREMLSYKRQLSRALSDADALRSQRTTYEVRLSRVESAWQALVAEADLILPSTSSSTSGGGADSASSPPLTSASLADEELDEALSHRSAATKSLLSRLQSLHPSSASPAASDLEEKCRALHAESLQSREALRILRAAHEETVSQLEETHAALVRAERKFDRYQSATVAALEGRADPKLATGAGPSSMKAGSATPQPASGGQSPLVNGLKREPSTAGAGAAGAGDPPPSMGVVTGQTEAEAAAVKEEMDELRGLIEKRAKELEVLRSERVQLKLEIDNLKGQRVNLPDDVVSEQATFKLMQQHVQYLSGLFETKSSEARRAAEEAEQLRQGMESFRETVFRDASEQVTELQNRLTSHESDLSRLRASRDELRAETVELRAKETGNTHSLDELRKLAEARKVRLQAYASELRRIRLGKAAERGDVENVDVRLKQAEAAEDDEFEEGEVQVGEDEVVTDVSNRLKKAEGLLLALRDQLHSYAGPAGGLSAPSARDLVDSETRARADLADAQNRVMKLEAILGPGGRADVREMAEKLEEKTHELKVAQSQVKSQEAAANMLYGEIDRLSTAWATLDEQNASKVFNLAAVEEKLQRLSAEKAKSDNYYFASMRQVDALKNENAVLNKLAEKQQQKVEAAAELHRSIAQQLAAAEKEITVQQSNVRAHQDAILTLKRENTELLLRSEQQTQQVAELNKLLAERVQQAENEAAAHKRAEEQLDKLQRQLQQAQAKASTAAAAASGVSDPAEIRDLKKYNADLTHMLKCSSCNVRFKNTCITRCGHMFCRECVDARINTRQRKCGNCANPFSKDDILSVFF</sequence>
<dbReference type="InterPro" id="IPR017907">
    <property type="entry name" value="Znf_RING_CS"/>
</dbReference>
<protein>
    <recommendedName>
        <fullName evidence="15">E3 ubiquitin protein ligase</fullName>
        <ecNumber evidence="15">2.3.2.27</ecNumber>
    </recommendedName>
</protein>
<evidence type="ECO:0000256" key="15">
    <source>
        <dbReference type="RuleBase" id="RU365038"/>
    </source>
</evidence>
<evidence type="ECO:0000256" key="10">
    <source>
        <dbReference type="ARBA" id="ARBA00022853"/>
    </source>
</evidence>
<dbReference type="EMBL" id="BJWK01000004">
    <property type="protein sequence ID" value="GEM07757.1"/>
    <property type="molecule type" value="Genomic_DNA"/>
</dbReference>
<feature type="compositionally biased region" description="Low complexity" evidence="17">
    <location>
        <begin position="122"/>
        <end position="144"/>
    </location>
</feature>
<dbReference type="AlphaFoldDB" id="A0A511KBJ8"/>
<evidence type="ECO:0000256" key="17">
    <source>
        <dbReference type="SAM" id="MobiDB-lite"/>
    </source>
</evidence>
<accession>A0A511KBJ8</accession>
<dbReference type="Gene3D" id="3.30.40.10">
    <property type="entry name" value="Zinc/RING finger domain, C3HC4 (zinc finger)"/>
    <property type="match status" value="1"/>
</dbReference>
<feature type="domain" description="RING-type" evidence="18">
    <location>
        <begin position="830"/>
        <end position="868"/>
    </location>
</feature>
<evidence type="ECO:0000256" key="11">
    <source>
        <dbReference type="ARBA" id="ARBA00023054"/>
    </source>
</evidence>
<evidence type="ECO:0000256" key="9">
    <source>
        <dbReference type="ARBA" id="ARBA00022833"/>
    </source>
</evidence>
<feature type="compositionally biased region" description="Basic and acidic residues" evidence="17">
    <location>
        <begin position="37"/>
        <end position="46"/>
    </location>
</feature>
<reference evidence="19 20" key="1">
    <citation type="submission" date="2019-07" db="EMBL/GenBank/DDBJ databases">
        <title>Rhodotorula toruloides NBRC10032 genome sequencing.</title>
        <authorList>
            <person name="Shida Y."/>
            <person name="Takaku H."/>
            <person name="Ogasawara W."/>
            <person name="Mori K."/>
        </authorList>
    </citation>
    <scope>NUCLEOTIDE SEQUENCE [LARGE SCALE GENOMIC DNA]</scope>
    <source>
        <strain evidence="19 20">NBRC10032</strain>
    </source>
</reference>
<feature type="coiled-coil region" evidence="16">
    <location>
        <begin position="651"/>
        <end position="804"/>
    </location>
</feature>
<evidence type="ECO:0000259" key="18">
    <source>
        <dbReference type="PROSITE" id="PS50089"/>
    </source>
</evidence>
<evidence type="ECO:0000256" key="16">
    <source>
        <dbReference type="SAM" id="Coils"/>
    </source>
</evidence>
<feature type="compositionally biased region" description="Polar residues" evidence="17">
    <location>
        <begin position="261"/>
        <end position="273"/>
    </location>
</feature>
<evidence type="ECO:0000256" key="8">
    <source>
        <dbReference type="ARBA" id="ARBA00022786"/>
    </source>
</evidence>
<evidence type="ECO:0000256" key="14">
    <source>
        <dbReference type="PROSITE-ProRule" id="PRU00175"/>
    </source>
</evidence>
<keyword evidence="11 15" id="KW-0175">Coiled coil</keyword>
<dbReference type="GO" id="GO:0008270">
    <property type="term" value="F:zinc ion binding"/>
    <property type="evidence" value="ECO:0007669"/>
    <property type="project" value="UniProtKB-KW"/>
</dbReference>
<dbReference type="Pfam" id="PF08647">
    <property type="entry name" value="BRE1"/>
    <property type="match status" value="1"/>
</dbReference>
<dbReference type="Pfam" id="PF26095">
    <property type="entry name" value="CC_Bre1"/>
    <property type="match status" value="1"/>
</dbReference>
<comment type="pathway">
    <text evidence="3 15">Protein modification; protein ubiquitination.</text>
</comment>
<evidence type="ECO:0000256" key="6">
    <source>
        <dbReference type="ARBA" id="ARBA00022723"/>
    </source>
</evidence>
<keyword evidence="8 15" id="KW-0833">Ubl conjugation pathway</keyword>
<feature type="coiled-coil region" evidence="16">
    <location>
        <begin position="386"/>
        <end position="449"/>
    </location>
</feature>
<dbReference type="PANTHER" id="PTHR23163:SF0">
    <property type="entry name" value="E3 UBIQUITIN-PROTEIN LIGASE BRE1"/>
    <property type="match status" value="1"/>
</dbReference>
<dbReference type="UniPathway" id="UPA00143"/>
<dbReference type="InterPro" id="IPR001841">
    <property type="entry name" value="Znf_RING"/>
</dbReference>
<comment type="catalytic activity">
    <reaction evidence="1 15">
        <text>S-ubiquitinyl-[E2 ubiquitin-conjugating enzyme]-L-cysteine + [acceptor protein]-L-lysine = [E2 ubiquitin-conjugating enzyme]-L-cysteine + N(6)-ubiquitinyl-[acceptor protein]-L-lysine.</text>
        <dbReference type="EC" id="2.3.2.27"/>
    </reaction>
</comment>
<dbReference type="SUPFAM" id="SSF57850">
    <property type="entry name" value="RING/U-box"/>
    <property type="match status" value="1"/>
</dbReference>
<evidence type="ECO:0000256" key="7">
    <source>
        <dbReference type="ARBA" id="ARBA00022771"/>
    </source>
</evidence>
<evidence type="ECO:0000313" key="19">
    <source>
        <dbReference type="EMBL" id="GEM07757.1"/>
    </source>
</evidence>
<dbReference type="GO" id="GO:0005634">
    <property type="term" value="C:nucleus"/>
    <property type="evidence" value="ECO:0007669"/>
    <property type="project" value="UniProtKB-SubCell"/>
</dbReference>
<feature type="coiled-coil region" evidence="16">
    <location>
        <begin position="197"/>
        <end position="234"/>
    </location>
</feature>
<evidence type="ECO:0000256" key="2">
    <source>
        <dbReference type="ARBA" id="ARBA00004123"/>
    </source>
</evidence>
<dbReference type="OrthoDB" id="10266039at2759"/>
<evidence type="ECO:0000313" key="20">
    <source>
        <dbReference type="Proteomes" id="UP000321518"/>
    </source>
</evidence>
<comment type="caution">
    <text evidence="19">The sequence shown here is derived from an EMBL/GenBank/DDBJ whole genome shotgun (WGS) entry which is preliminary data.</text>
</comment>
<comment type="similarity">
    <text evidence="4 15">Belongs to the BRE1 family.</text>
</comment>
<comment type="function">
    <text evidence="13">E3 ubiquitin-protein ligase that mediates monoubiquitination of histone H2B to form H2BK123ub1. H2BK123ub1 gives a specific tag for epigenetic transcriptional activation and is also a prerequisite for H3K4me and H3K79me formation.</text>
</comment>
<gene>
    <name evidence="19" type="ORF">Rt10032_c04g1774</name>
</gene>
<dbReference type="PROSITE" id="PS50089">
    <property type="entry name" value="ZF_RING_2"/>
    <property type="match status" value="1"/>
</dbReference>
<dbReference type="CDD" id="cd16499">
    <property type="entry name" value="RING-HC_Bre1-like"/>
    <property type="match status" value="1"/>
</dbReference>
<feature type="coiled-coil region" evidence="16">
    <location>
        <begin position="566"/>
        <end position="622"/>
    </location>
</feature>
<evidence type="ECO:0000256" key="13">
    <source>
        <dbReference type="ARBA" id="ARBA00059679"/>
    </source>
</evidence>
<keyword evidence="10 15" id="KW-0156">Chromatin regulator</keyword>
<evidence type="ECO:0000256" key="12">
    <source>
        <dbReference type="ARBA" id="ARBA00023242"/>
    </source>
</evidence>
<dbReference type="PROSITE" id="PS00518">
    <property type="entry name" value="ZF_RING_1"/>
    <property type="match status" value="1"/>
</dbReference>
<feature type="region of interest" description="Disordered" evidence="17">
    <location>
        <begin position="122"/>
        <end position="151"/>
    </location>
</feature>
<feature type="compositionally biased region" description="Low complexity" evidence="17">
    <location>
        <begin position="1"/>
        <end position="13"/>
    </location>
</feature>
<evidence type="ECO:0000256" key="4">
    <source>
        <dbReference type="ARBA" id="ARBA00005555"/>
    </source>
</evidence>
<dbReference type="InterPro" id="IPR013956">
    <property type="entry name" value="E3_ubiquit_lig_Bre1"/>
</dbReference>
<dbReference type="GO" id="GO:0016567">
    <property type="term" value="P:protein ubiquitination"/>
    <property type="evidence" value="ECO:0007669"/>
    <property type="project" value="UniProtKB-UniRule"/>
</dbReference>
<dbReference type="Pfam" id="PF00097">
    <property type="entry name" value="zf-C3HC4"/>
    <property type="match status" value="1"/>
</dbReference>
<evidence type="ECO:0000256" key="1">
    <source>
        <dbReference type="ARBA" id="ARBA00000900"/>
    </source>
</evidence>
<feature type="region of interest" description="Disordered" evidence="17">
    <location>
        <begin position="244"/>
        <end position="308"/>
    </location>
</feature>
<dbReference type="GO" id="GO:0061630">
    <property type="term" value="F:ubiquitin protein ligase activity"/>
    <property type="evidence" value="ECO:0007669"/>
    <property type="project" value="UniProtKB-EC"/>
</dbReference>
<feature type="coiled-coil region" evidence="16">
    <location>
        <begin position="309"/>
        <end position="350"/>
    </location>
</feature>
<evidence type="ECO:0000256" key="3">
    <source>
        <dbReference type="ARBA" id="ARBA00004906"/>
    </source>
</evidence>
<dbReference type="InterPro" id="IPR058643">
    <property type="entry name" value="BRE1-like_CC"/>
</dbReference>
<proteinExistence type="inferred from homology"/>
<keyword evidence="5 15" id="KW-0808">Transferase</keyword>
<keyword evidence="6 15" id="KW-0479">Metal-binding</keyword>
<comment type="subcellular location">
    <subcellularLocation>
        <location evidence="2 15">Nucleus</location>
    </subcellularLocation>
</comment>
<keyword evidence="7 14" id="KW-0863">Zinc-finger</keyword>
<name>A0A511KBJ8_RHOTO</name>
<dbReference type="Proteomes" id="UP000321518">
    <property type="component" value="Unassembled WGS sequence"/>
</dbReference>